<dbReference type="PANTHER" id="PTHR15004:SF0">
    <property type="entry name" value="GLUTAMYL-TRNA(GLN) AMIDOTRANSFERASE SUBUNIT C, MITOCHONDRIAL"/>
    <property type="match status" value="1"/>
</dbReference>
<dbReference type="OrthoDB" id="5522061at2759"/>
<dbReference type="GO" id="GO:0030956">
    <property type="term" value="C:glutamyl-tRNA(Gln) amidotransferase complex"/>
    <property type="evidence" value="ECO:0007669"/>
    <property type="project" value="TreeGrafter"/>
</dbReference>
<evidence type="ECO:0000313" key="2">
    <source>
        <dbReference type="EMBL" id="TKA30628.1"/>
    </source>
</evidence>
<reference evidence="2 3" key="1">
    <citation type="submission" date="2017-03" db="EMBL/GenBank/DDBJ databases">
        <title>Genomes of endolithic fungi from Antarctica.</title>
        <authorList>
            <person name="Coleine C."/>
            <person name="Masonjones S."/>
            <person name="Stajich J.E."/>
        </authorList>
    </citation>
    <scope>NUCLEOTIDE SEQUENCE [LARGE SCALE GENOMIC DNA]</scope>
    <source>
        <strain evidence="2 3">CCFEE 6315</strain>
    </source>
</reference>
<sequence>MSGLRAVISNAAPLQHVKLGSCRANALHRPFSRGSRRETREKGEEVDAAALLAEPTWSVASLLPPSGQTSQAPEISSKQLHHLLRLSALAPPKDAEEESKMLETLASQLHFVRDIQQVDTTGVEPLQSLRDETASGENASELGMAALSVALGKEDVRGKFHKRIRRRRDVEQTDEAAWDPLSTASKKVGRFFVVEGGKNE</sequence>
<evidence type="ECO:0000259" key="1">
    <source>
        <dbReference type="Pfam" id="PF20978"/>
    </source>
</evidence>
<name>A0A4U0U6E9_9PEZI</name>
<dbReference type="PANTHER" id="PTHR15004">
    <property type="entry name" value="GLUTAMYL-TRNA(GLN) AMIDOTRANSFERASE SUBUNIT C, MITOCHONDRIAL"/>
    <property type="match status" value="1"/>
</dbReference>
<organism evidence="2 3">
    <name type="scientific">Salinomyces thailandicus</name>
    <dbReference type="NCBI Taxonomy" id="706561"/>
    <lineage>
        <taxon>Eukaryota</taxon>
        <taxon>Fungi</taxon>
        <taxon>Dikarya</taxon>
        <taxon>Ascomycota</taxon>
        <taxon>Pezizomycotina</taxon>
        <taxon>Dothideomycetes</taxon>
        <taxon>Dothideomycetidae</taxon>
        <taxon>Mycosphaerellales</taxon>
        <taxon>Teratosphaeriaceae</taxon>
        <taxon>Salinomyces</taxon>
    </lineage>
</organism>
<dbReference type="SUPFAM" id="SSF141000">
    <property type="entry name" value="Glu-tRNAGln amidotransferase C subunit"/>
    <property type="match status" value="1"/>
</dbReference>
<dbReference type="AlphaFoldDB" id="A0A4U0U6E9"/>
<dbReference type="Pfam" id="PF20978">
    <property type="entry name" value="Gta3"/>
    <property type="match status" value="1"/>
</dbReference>
<evidence type="ECO:0000313" key="3">
    <source>
        <dbReference type="Proteomes" id="UP000308549"/>
    </source>
</evidence>
<dbReference type="GO" id="GO:0006450">
    <property type="term" value="P:regulation of translational fidelity"/>
    <property type="evidence" value="ECO:0007669"/>
    <property type="project" value="InterPro"/>
</dbReference>
<protein>
    <recommendedName>
        <fullName evidence="1">Glutamyl-tRNA amidotransferase complex subunit Gta3 domain-containing protein</fullName>
    </recommendedName>
</protein>
<dbReference type="GO" id="GO:0032543">
    <property type="term" value="P:mitochondrial translation"/>
    <property type="evidence" value="ECO:0007669"/>
    <property type="project" value="TreeGrafter"/>
</dbReference>
<feature type="domain" description="Glutamyl-tRNA amidotransferase complex subunit Gta3" evidence="1">
    <location>
        <begin position="73"/>
        <end position="126"/>
    </location>
</feature>
<comment type="caution">
    <text evidence="2">The sequence shown here is derived from an EMBL/GenBank/DDBJ whole genome shotgun (WGS) entry which is preliminary data.</text>
</comment>
<proteinExistence type="predicted"/>
<gene>
    <name evidence="2" type="ORF">B0A50_02348</name>
</gene>
<dbReference type="Proteomes" id="UP000308549">
    <property type="component" value="Unassembled WGS sequence"/>
</dbReference>
<dbReference type="GO" id="GO:0070681">
    <property type="term" value="P:glutaminyl-tRNAGln biosynthesis via transamidation"/>
    <property type="evidence" value="ECO:0007669"/>
    <property type="project" value="TreeGrafter"/>
</dbReference>
<dbReference type="InterPro" id="IPR003837">
    <property type="entry name" value="GatC"/>
</dbReference>
<dbReference type="InterPro" id="IPR036113">
    <property type="entry name" value="Asp/Glu-ADT_sf_sub_c"/>
</dbReference>
<dbReference type="EMBL" id="NAJL01000010">
    <property type="protein sequence ID" value="TKA30628.1"/>
    <property type="molecule type" value="Genomic_DNA"/>
</dbReference>
<dbReference type="GO" id="GO:0005739">
    <property type="term" value="C:mitochondrion"/>
    <property type="evidence" value="ECO:0007669"/>
    <property type="project" value="TreeGrafter"/>
</dbReference>
<dbReference type="InterPro" id="IPR049545">
    <property type="entry name" value="Gta3_dom"/>
</dbReference>
<keyword evidence="3" id="KW-1185">Reference proteome</keyword>
<accession>A0A4U0U6E9</accession>